<evidence type="ECO:0000313" key="2">
    <source>
        <dbReference type="EMBL" id="RDI46107.1"/>
    </source>
</evidence>
<dbReference type="Pfam" id="PF00934">
    <property type="entry name" value="PE"/>
    <property type="match status" value="1"/>
</dbReference>
<comment type="caution">
    <text evidence="2">The sequence shown here is derived from an EMBL/GenBank/DDBJ whole genome shotgun (WGS) entry which is preliminary data.</text>
</comment>
<protein>
    <submittedName>
        <fullName evidence="2">PE family protein</fullName>
    </submittedName>
</protein>
<gene>
    <name evidence="2" type="ORF">DFR68_1128</name>
</gene>
<dbReference type="Proteomes" id="UP000255355">
    <property type="component" value="Unassembled WGS sequence"/>
</dbReference>
<dbReference type="RefSeq" id="WP_068033099.1">
    <property type="nucleotide sequence ID" value="NZ_QQAZ01000012.1"/>
</dbReference>
<evidence type="ECO:0000313" key="3">
    <source>
        <dbReference type="Proteomes" id="UP000255355"/>
    </source>
</evidence>
<evidence type="ECO:0000259" key="1">
    <source>
        <dbReference type="Pfam" id="PF00934"/>
    </source>
</evidence>
<dbReference type="InterPro" id="IPR000084">
    <property type="entry name" value="PE-PGRS_N"/>
</dbReference>
<sequence length="109" mass="11076">MAGQVNDGVQFDPASAGRAATGLDALADRLASDLQAAESALTVEPAGVDEVSGRAAHTSNEVATSYLSSAQASVHEMRKLAATLRLNTDQFGRMEADNAANLGSVEGSA</sequence>
<dbReference type="Gene3D" id="1.10.287.850">
    <property type="entry name" value="HP0062-like domain"/>
    <property type="match status" value="1"/>
</dbReference>
<reference evidence="2 3" key="1">
    <citation type="submission" date="2018-07" db="EMBL/GenBank/DDBJ databases">
        <title>Genomic Encyclopedia of Type Strains, Phase IV (KMG-IV): sequencing the most valuable type-strain genomes for metagenomic binning, comparative biology and taxonomic classification.</title>
        <authorList>
            <person name="Goeker M."/>
        </authorList>
    </citation>
    <scope>NUCLEOTIDE SEQUENCE [LARGE SCALE GENOMIC DNA]</scope>
    <source>
        <strain evidence="2 3">DSM 44952</strain>
    </source>
</reference>
<dbReference type="OrthoDB" id="4636567at2"/>
<dbReference type="STRING" id="1210089.GCA_001613165_08212"/>
<feature type="domain" description="PE" evidence="1">
    <location>
        <begin position="9"/>
        <end position="98"/>
    </location>
</feature>
<dbReference type="EMBL" id="QQAZ01000012">
    <property type="protein sequence ID" value="RDI46107.1"/>
    <property type="molecule type" value="Genomic_DNA"/>
</dbReference>
<name>A0A370GQZ5_9NOCA</name>
<accession>A0A370GQZ5</accession>
<dbReference type="AlphaFoldDB" id="A0A370GQZ5"/>
<proteinExistence type="predicted"/>
<organism evidence="2 3">
    <name type="scientific">Nocardia mexicana</name>
    <dbReference type="NCBI Taxonomy" id="279262"/>
    <lineage>
        <taxon>Bacteria</taxon>
        <taxon>Bacillati</taxon>
        <taxon>Actinomycetota</taxon>
        <taxon>Actinomycetes</taxon>
        <taxon>Mycobacteriales</taxon>
        <taxon>Nocardiaceae</taxon>
        <taxon>Nocardia</taxon>
    </lineage>
</organism>
<keyword evidence="3" id="KW-1185">Reference proteome</keyword>